<evidence type="ECO:0000313" key="2">
    <source>
        <dbReference type="EMBL" id="RWX74106.1"/>
    </source>
</evidence>
<comment type="caution">
    <text evidence="2">The sequence shown here is derived from an EMBL/GenBank/DDBJ whole genome shotgun (WGS) entry which is preliminary data.</text>
</comment>
<feature type="transmembrane region" description="Helical" evidence="1">
    <location>
        <begin position="6"/>
        <end position="29"/>
    </location>
</feature>
<evidence type="ECO:0000313" key="3">
    <source>
        <dbReference type="Proteomes" id="UP000288215"/>
    </source>
</evidence>
<keyword evidence="1" id="KW-0812">Transmembrane</keyword>
<feature type="transmembrane region" description="Helical" evidence="1">
    <location>
        <begin position="95"/>
        <end position="114"/>
    </location>
</feature>
<feature type="transmembrane region" description="Helical" evidence="1">
    <location>
        <begin position="41"/>
        <end position="60"/>
    </location>
</feature>
<feature type="transmembrane region" description="Helical" evidence="1">
    <location>
        <begin position="66"/>
        <end position="88"/>
    </location>
</feature>
<dbReference type="EMBL" id="RXGA01000001">
    <property type="protein sequence ID" value="RWX74106.1"/>
    <property type="molecule type" value="Genomic_DNA"/>
</dbReference>
<name>A0A3S3VDD9_METS7</name>
<accession>A0A3S3VDD9</accession>
<dbReference type="Proteomes" id="UP000288215">
    <property type="component" value="Unassembled WGS sequence"/>
</dbReference>
<evidence type="ECO:0000256" key="1">
    <source>
        <dbReference type="SAM" id="Phobius"/>
    </source>
</evidence>
<feature type="transmembrane region" description="Helical" evidence="1">
    <location>
        <begin position="120"/>
        <end position="139"/>
    </location>
</feature>
<dbReference type="AlphaFoldDB" id="A0A3S3VDD9"/>
<keyword evidence="1" id="KW-1133">Transmembrane helix</keyword>
<keyword evidence="1" id="KW-0472">Membrane</keyword>
<reference evidence="2 3" key="1">
    <citation type="submission" date="2018-12" db="EMBL/GenBank/DDBJ databases">
        <title>The complete genome of the methanogenic archaea of the candidate phylum Verstraetearchaeota, obtained from the metagenome of underground thermal water.</title>
        <authorList>
            <person name="Kadnikov V.V."/>
            <person name="Mardanov A.V."/>
            <person name="Beletsky A.V."/>
            <person name="Karnachuk O.V."/>
            <person name="Ravin N.V."/>
        </authorList>
    </citation>
    <scope>NUCLEOTIDE SEQUENCE [LARGE SCALE GENOMIC DNA]</scope>
    <source>
        <strain evidence="2">Ch88</strain>
    </source>
</reference>
<protein>
    <submittedName>
        <fullName evidence="2">Uncharacterized protein</fullName>
    </submittedName>
</protein>
<organism evidence="2 3">
    <name type="scientific">Methanosuratincola subterraneus</name>
    <dbReference type="NCBI Taxonomy" id="2593994"/>
    <lineage>
        <taxon>Archaea</taxon>
        <taxon>Thermoproteota</taxon>
        <taxon>Methanosuratincolia</taxon>
        <taxon>Candidatus Methanomethylicales</taxon>
        <taxon>Candidatus Methanomethylicaceae</taxon>
        <taxon>Candidatus Methanosuratincola (ex Vanwonterghem et al. 2016)</taxon>
    </lineage>
</organism>
<gene>
    <name evidence="2" type="ORF">Metus_0131</name>
</gene>
<feature type="transmembrane region" description="Helical" evidence="1">
    <location>
        <begin position="146"/>
        <end position="173"/>
    </location>
</feature>
<proteinExistence type="predicted"/>
<sequence length="186" mass="20135">MSFVIYAALGLLGLCTGLAILIFCNFNIIKTKEGYLLGNGQAAWFIWVSGVAELIASGYFAMHLDFLDAATFGGYGLFWMALGTMVYWGGDGRVLGPMAIAYAIFSLPLMFAYATVSSTLFIVILMLFLIFLALIPAAWEKANAKVLGTLQLICLIFAALSILGLVFAAIPALSGYSSWFLWPKLI</sequence>